<gene>
    <name evidence="1" type="ORF">S01H4_23430</name>
</gene>
<comment type="caution">
    <text evidence="1">The sequence shown here is derived from an EMBL/GenBank/DDBJ whole genome shotgun (WGS) entry which is preliminary data.</text>
</comment>
<dbReference type="AlphaFoldDB" id="X1C0J8"/>
<organism evidence="1">
    <name type="scientific">marine sediment metagenome</name>
    <dbReference type="NCBI Taxonomy" id="412755"/>
    <lineage>
        <taxon>unclassified sequences</taxon>
        <taxon>metagenomes</taxon>
        <taxon>ecological metagenomes</taxon>
    </lineage>
</organism>
<protein>
    <submittedName>
        <fullName evidence="1">Uncharacterized protein</fullName>
    </submittedName>
</protein>
<name>X1C0J8_9ZZZZ</name>
<proteinExistence type="predicted"/>
<sequence>MQELSEDPRVFTEAMKTMEERLKEKNRDDEYFIDEGDIETGDYTLKDYRLHFTK</sequence>
<evidence type="ECO:0000313" key="1">
    <source>
        <dbReference type="EMBL" id="GAG77906.1"/>
    </source>
</evidence>
<dbReference type="EMBL" id="BART01010869">
    <property type="protein sequence ID" value="GAG77906.1"/>
    <property type="molecule type" value="Genomic_DNA"/>
</dbReference>
<accession>X1C0J8</accession>
<reference evidence="1" key="1">
    <citation type="journal article" date="2014" name="Front. Microbiol.">
        <title>High frequency of phylogenetically diverse reductive dehalogenase-homologous genes in deep subseafloor sedimentary metagenomes.</title>
        <authorList>
            <person name="Kawai M."/>
            <person name="Futagami T."/>
            <person name="Toyoda A."/>
            <person name="Takaki Y."/>
            <person name="Nishi S."/>
            <person name="Hori S."/>
            <person name="Arai W."/>
            <person name="Tsubouchi T."/>
            <person name="Morono Y."/>
            <person name="Uchiyama I."/>
            <person name="Ito T."/>
            <person name="Fujiyama A."/>
            <person name="Inagaki F."/>
            <person name="Takami H."/>
        </authorList>
    </citation>
    <scope>NUCLEOTIDE SEQUENCE</scope>
    <source>
        <strain evidence="1">Expedition CK06-06</strain>
    </source>
</reference>